<keyword evidence="8" id="KW-0472">Membrane</keyword>
<keyword evidence="8" id="KW-0812">Transmembrane</keyword>
<dbReference type="SUPFAM" id="SSF117074">
    <property type="entry name" value="Hypothetical protein PA1324"/>
    <property type="match status" value="1"/>
</dbReference>
<evidence type="ECO:0000256" key="1">
    <source>
        <dbReference type="ARBA" id="ARBA00004168"/>
    </source>
</evidence>
<accession>A0A948TKD0</accession>
<gene>
    <name evidence="12" type="ORF">H9901_05530</name>
</gene>
<dbReference type="InterPro" id="IPR011252">
    <property type="entry name" value="Fibrogen-bd_dom1"/>
</dbReference>
<feature type="chain" id="PRO_5036738716" evidence="9">
    <location>
        <begin position="33"/>
        <end position="773"/>
    </location>
</feature>
<dbReference type="Pfam" id="PF17961">
    <property type="entry name" value="Big_8"/>
    <property type="match status" value="1"/>
</dbReference>
<feature type="domain" description="SpaA-like prealbumin fold" evidence="10">
    <location>
        <begin position="410"/>
        <end position="489"/>
    </location>
</feature>
<dbReference type="InterPro" id="IPR013783">
    <property type="entry name" value="Ig-like_fold"/>
</dbReference>
<dbReference type="Gene3D" id="2.60.40.1280">
    <property type="match status" value="1"/>
</dbReference>
<name>A0A948TKD0_9LACO</name>
<dbReference type="InterPro" id="IPR041171">
    <property type="entry name" value="SDR_Ig"/>
</dbReference>
<evidence type="ECO:0000256" key="2">
    <source>
        <dbReference type="ARBA" id="ARBA00007257"/>
    </source>
</evidence>
<dbReference type="PANTHER" id="PTHR36108:SF13">
    <property type="entry name" value="COLOSSIN-B-RELATED"/>
    <property type="match status" value="1"/>
</dbReference>
<feature type="signal peptide" evidence="9">
    <location>
        <begin position="1"/>
        <end position="32"/>
    </location>
</feature>
<dbReference type="EMBL" id="JAHLFS010000063">
    <property type="protein sequence ID" value="MBU3852141.1"/>
    <property type="molecule type" value="Genomic_DNA"/>
</dbReference>
<dbReference type="Pfam" id="PF17802">
    <property type="entry name" value="SpaA"/>
    <property type="match status" value="3"/>
</dbReference>
<evidence type="ECO:0000313" key="13">
    <source>
        <dbReference type="Proteomes" id="UP000777303"/>
    </source>
</evidence>
<feature type="domain" description="SpaA-like prealbumin fold" evidence="10">
    <location>
        <begin position="310"/>
        <end position="390"/>
    </location>
</feature>
<dbReference type="SUPFAM" id="SSF49478">
    <property type="entry name" value="Cna protein B-type domain"/>
    <property type="match status" value="1"/>
</dbReference>
<evidence type="ECO:0000256" key="6">
    <source>
        <dbReference type="ARBA" id="ARBA00023088"/>
    </source>
</evidence>
<dbReference type="NCBIfam" id="TIGR01167">
    <property type="entry name" value="LPXTG_anchor"/>
    <property type="match status" value="1"/>
</dbReference>
<dbReference type="Proteomes" id="UP000777303">
    <property type="component" value="Unassembled WGS sequence"/>
</dbReference>
<evidence type="ECO:0000259" key="10">
    <source>
        <dbReference type="Pfam" id="PF17802"/>
    </source>
</evidence>
<evidence type="ECO:0000256" key="7">
    <source>
        <dbReference type="SAM" id="MobiDB-lite"/>
    </source>
</evidence>
<dbReference type="InterPro" id="IPR041033">
    <property type="entry name" value="SpaA_PFL_dom_1"/>
</dbReference>
<evidence type="ECO:0000313" key="12">
    <source>
        <dbReference type="EMBL" id="MBU3852141.1"/>
    </source>
</evidence>
<dbReference type="GO" id="GO:0007155">
    <property type="term" value="P:cell adhesion"/>
    <property type="evidence" value="ECO:0007669"/>
    <property type="project" value="InterPro"/>
</dbReference>
<feature type="domain" description="SDR-like Ig" evidence="11">
    <location>
        <begin position="61"/>
        <end position="139"/>
    </location>
</feature>
<evidence type="ECO:0000256" key="8">
    <source>
        <dbReference type="SAM" id="Phobius"/>
    </source>
</evidence>
<evidence type="ECO:0000256" key="3">
    <source>
        <dbReference type="ARBA" id="ARBA00022512"/>
    </source>
</evidence>
<comment type="similarity">
    <text evidence="2">Belongs to the serine-aspartate repeat-containing protein (SDr) family.</text>
</comment>
<protein>
    <submittedName>
        <fullName evidence="12">LPXTG cell wall anchor domain-containing protein</fullName>
    </submittedName>
</protein>
<feature type="transmembrane region" description="Helical" evidence="8">
    <location>
        <begin position="751"/>
        <end position="772"/>
    </location>
</feature>
<comment type="caution">
    <text evidence="12">The sequence shown here is derived from an EMBL/GenBank/DDBJ whole genome shotgun (WGS) entry which is preliminary data.</text>
</comment>
<keyword evidence="5 9" id="KW-0732">Signal</keyword>
<evidence type="ECO:0000256" key="5">
    <source>
        <dbReference type="ARBA" id="ARBA00022729"/>
    </source>
</evidence>
<keyword evidence="3" id="KW-0134">Cell wall</keyword>
<dbReference type="AlphaFoldDB" id="A0A948TKD0"/>
<keyword evidence="4" id="KW-0964">Secreted</keyword>
<feature type="domain" description="SpaA-like prealbumin fold" evidence="10">
    <location>
        <begin position="637"/>
        <end position="690"/>
    </location>
</feature>
<dbReference type="Gene3D" id="2.60.40.10">
    <property type="entry name" value="Immunoglobulins"/>
    <property type="match status" value="3"/>
</dbReference>
<evidence type="ECO:0000259" key="11">
    <source>
        <dbReference type="Pfam" id="PF17961"/>
    </source>
</evidence>
<dbReference type="SUPFAM" id="SSF49401">
    <property type="entry name" value="Bacterial adhesins"/>
    <property type="match status" value="2"/>
</dbReference>
<proteinExistence type="inferred from homology"/>
<comment type="subcellular location">
    <subcellularLocation>
        <location evidence="1">Secreted</location>
        <location evidence="1">Cell wall</location>
        <topology evidence="1">Peptidoglycan-anchor</topology>
    </subcellularLocation>
</comment>
<dbReference type="PANTHER" id="PTHR36108">
    <property type="entry name" value="COLOSSIN-B-RELATED"/>
    <property type="match status" value="1"/>
</dbReference>
<evidence type="ECO:0000256" key="9">
    <source>
        <dbReference type="SAM" id="SignalP"/>
    </source>
</evidence>
<feature type="region of interest" description="Disordered" evidence="7">
    <location>
        <begin position="587"/>
        <end position="612"/>
    </location>
</feature>
<sequence length="773" mass="83312">MNKFGYNFLKKCWLIITLLLAMLIINVNHAEAASIPISGNKASDAIITDQNGKTYTDTDDLNQGEQYNVTYHWSLLNNVQVQAGDTATFFLPSNLKMTGNDTFDIHLGNNNGPVIGTFTIKKNARTGTLTFNNYFQQHPHAIDREGIITFGAWSQTTGEPIIDNNDNWHINKTGWYAQNADDTIDKNDAYWNFDFNPQMKHYDSVTITDTMSANQSVIPGSVNIIFGQFSNENVVGQPVNDPAKYYSINGNVITFHFTNLNQAVKVYYQVKPNDTSSTIDNSATMITDSGTWSDNAELNPGNGIASDKGDFDFQKINANNGQPITGQVIKNAFELVNVDTKQSYFADLNANGTVSFSRLPDGTYCLKELVAPQGYQLSSKSYMVTIINGNVTSNLPDNGQVFPDNLQNASITFTKQNTNGQGLAGAVFTLHGNGIKQVATSASDGTFSFNNLPNGTYQVTETQAPNGYLTTNDSIRVVVKNNHATATVNGQATTNIIDQSKSLPALIKGKAQLIKVNEDNVPLAGAVFVVQQITSAPQSTSKLSSNKNVIAVPKNITTINQNTVAASSSTQQVSSQKSSNLTDNITKQATTSSSSQNISHATSSTSSASASSDINSAVSASATTNSSSLLSKPAGVKTEKAISNANGLVTFDNLQPGTYQVTEIQAPNGYQRTTAKIIMTVNDDNTTVIVNGSHTNKVVDKQLPVVKTTQQINKTQPTSLVPTSPMIINNTNHSIANKKTSLPQTNDDNSYSLIIIGIVLIVIAVIVNSLIIK</sequence>
<keyword evidence="6" id="KW-0572">Peptidoglycan-anchor</keyword>
<evidence type="ECO:0000256" key="4">
    <source>
        <dbReference type="ARBA" id="ARBA00022525"/>
    </source>
</evidence>
<reference evidence="12" key="1">
    <citation type="journal article" date="2021" name="PeerJ">
        <title>Extensive microbial diversity within the chicken gut microbiome revealed by metagenomics and culture.</title>
        <authorList>
            <person name="Gilroy R."/>
            <person name="Ravi A."/>
            <person name="Getino M."/>
            <person name="Pursley I."/>
            <person name="Horton D.L."/>
            <person name="Alikhan N.F."/>
            <person name="Baker D."/>
            <person name="Gharbi K."/>
            <person name="Hall N."/>
            <person name="Watson M."/>
            <person name="Adriaenssens E.M."/>
            <person name="Foster-Nyarko E."/>
            <person name="Jarju S."/>
            <person name="Secka A."/>
            <person name="Antonio M."/>
            <person name="Oren A."/>
            <person name="Chaudhuri R.R."/>
            <person name="La Ragione R."/>
            <person name="Hildebrand F."/>
            <person name="Pallen M.J."/>
        </authorList>
    </citation>
    <scope>NUCLEOTIDE SEQUENCE</scope>
    <source>
        <strain evidence="12">F6-6636</strain>
    </source>
</reference>
<reference evidence="12" key="2">
    <citation type="submission" date="2021-04" db="EMBL/GenBank/DDBJ databases">
        <authorList>
            <person name="Gilroy R."/>
        </authorList>
    </citation>
    <scope>NUCLEOTIDE SEQUENCE</scope>
    <source>
        <strain evidence="12">F6-6636</strain>
    </source>
</reference>
<dbReference type="InterPro" id="IPR008966">
    <property type="entry name" value="Adhesion_dom_sf"/>
</dbReference>
<keyword evidence="8" id="KW-1133">Transmembrane helix</keyword>
<organism evidence="12 13">
    <name type="scientific">Candidatus Paralactobacillus gallistercoris</name>
    <dbReference type="NCBI Taxonomy" id="2838724"/>
    <lineage>
        <taxon>Bacteria</taxon>
        <taxon>Bacillati</taxon>
        <taxon>Bacillota</taxon>
        <taxon>Bacilli</taxon>
        <taxon>Lactobacillales</taxon>
        <taxon>Lactobacillaceae</taxon>
        <taxon>Lactobacillus</taxon>
    </lineage>
</organism>
<feature type="compositionally biased region" description="Low complexity" evidence="7">
    <location>
        <begin position="589"/>
        <end position="612"/>
    </location>
</feature>